<feature type="chain" id="PRO_5012745925" evidence="3">
    <location>
        <begin position="16"/>
        <end position="759"/>
    </location>
</feature>
<accession>A0A0J0XHP0</accession>
<feature type="domain" description="EGF-like" evidence="4">
    <location>
        <begin position="131"/>
        <end position="166"/>
    </location>
</feature>
<evidence type="ECO:0000313" key="6">
    <source>
        <dbReference type="Proteomes" id="UP000053611"/>
    </source>
</evidence>
<feature type="signal peptide" evidence="3">
    <location>
        <begin position="1"/>
        <end position="15"/>
    </location>
</feature>
<dbReference type="SMART" id="SM00181">
    <property type="entry name" value="EGF"/>
    <property type="match status" value="8"/>
</dbReference>
<feature type="disulfide bond" evidence="1">
    <location>
        <begin position="156"/>
        <end position="165"/>
    </location>
</feature>
<feature type="transmembrane region" description="Helical" evidence="2">
    <location>
        <begin position="583"/>
        <end position="606"/>
    </location>
</feature>
<evidence type="ECO:0000313" key="5">
    <source>
        <dbReference type="EMBL" id="KLT40583.1"/>
    </source>
</evidence>
<keyword evidence="2" id="KW-0472">Membrane</keyword>
<keyword evidence="1" id="KW-0245">EGF-like domain</keyword>
<keyword evidence="3" id="KW-0732">Signal</keyword>
<dbReference type="STRING" id="879819.A0A0J0XHP0"/>
<organism evidence="5 6">
    <name type="scientific">Cutaneotrichosporon oleaginosum</name>
    <dbReference type="NCBI Taxonomy" id="879819"/>
    <lineage>
        <taxon>Eukaryota</taxon>
        <taxon>Fungi</taxon>
        <taxon>Dikarya</taxon>
        <taxon>Basidiomycota</taxon>
        <taxon>Agaricomycotina</taxon>
        <taxon>Tremellomycetes</taxon>
        <taxon>Trichosporonales</taxon>
        <taxon>Trichosporonaceae</taxon>
        <taxon>Cutaneotrichosporon</taxon>
    </lineage>
</organism>
<dbReference type="OrthoDB" id="2563779at2759"/>
<keyword evidence="1" id="KW-1015">Disulfide bond</keyword>
<dbReference type="GeneID" id="28986666"/>
<dbReference type="InterPro" id="IPR000742">
    <property type="entry name" value="EGF"/>
</dbReference>
<keyword evidence="2" id="KW-1133">Transmembrane helix</keyword>
<keyword evidence="5" id="KW-0675">Receptor</keyword>
<dbReference type="RefSeq" id="XP_018277074.1">
    <property type="nucleotide sequence ID" value="XM_018426063.1"/>
</dbReference>
<dbReference type="PROSITE" id="PS50026">
    <property type="entry name" value="EGF_3"/>
    <property type="match status" value="1"/>
</dbReference>
<dbReference type="InterPro" id="IPR006212">
    <property type="entry name" value="Furin_repeat"/>
</dbReference>
<keyword evidence="6" id="KW-1185">Reference proteome</keyword>
<evidence type="ECO:0000256" key="2">
    <source>
        <dbReference type="SAM" id="Phobius"/>
    </source>
</evidence>
<dbReference type="CDD" id="cd00064">
    <property type="entry name" value="FU"/>
    <property type="match status" value="3"/>
</dbReference>
<name>A0A0J0XHP0_9TREE</name>
<dbReference type="AlphaFoldDB" id="A0A0J0XHP0"/>
<dbReference type="PANTHER" id="PTHR15332:SF175">
    <property type="entry name" value="PROPROTEIN CONVERTASE SUBTILISIN_KEXIN TYPE 5-LIKE"/>
    <property type="match status" value="1"/>
</dbReference>
<comment type="caution">
    <text evidence="1">Lacks conserved residue(s) required for the propagation of feature annotation.</text>
</comment>
<evidence type="ECO:0000256" key="3">
    <source>
        <dbReference type="SAM" id="SignalP"/>
    </source>
</evidence>
<dbReference type="PROSITE" id="PS00022">
    <property type="entry name" value="EGF_1"/>
    <property type="match status" value="1"/>
</dbReference>
<dbReference type="Gene3D" id="2.10.25.10">
    <property type="entry name" value="Laminin"/>
    <property type="match status" value="1"/>
</dbReference>
<dbReference type="InterPro" id="IPR009030">
    <property type="entry name" value="Growth_fac_rcpt_cys_sf"/>
</dbReference>
<dbReference type="SMART" id="SM00261">
    <property type="entry name" value="FU"/>
    <property type="match status" value="6"/>
</dbReference>
<dbReference type="SUPFAM" id="SSF57184">
    <property type="entry name" value="Growth factor receptor domain"/>
    <property type="match status" value="2"/>
</dbReference>
<sequence length="759" mass="79199">MRFYLALAFITTVSAKVCAPEGCLPGISNSQLLAGDGTTFLTPGVHRLALDPVPLVNQTILTTSDSVTVFAPSQPLTFPRLFYAGIPGADAWESLYLPPGWYASIGKYALWGAVPDRAALVAGDYDIDGFGNALCFPPCSHGTCVSTTDDGARCVCDSGWSGAACDDCTENHHGPTCQPCRDNCTRCDDGLGGSGYCRGSVGPEACNCAHGSCDPDGKCTCAAGWHTIPSESIQCNTCAPGFYLTTEGDCAACPAGCTACALSSTASEAECTSCAPNMNLSSAVPARCEALSPCAAREYYDLSTGSCLPCSEICESCTGPTFNECTTCALPRAMLRGRCEYMAATTGVCDSSLTSLDGTFVRSAEKGVCDSCPTSCKSCHLPEWNVAEPWSRIACTACHDGFVLQDNRCLSECSPGTFWSSTANGTACQPCDASCAACIGTATHCTSCPSGAAWNGTCVAACPEATLLVNGTCLACHPDCATCTSPAANSCLTCPPHRPVLATGRCVPFCAAGTVVDSDAGTCRPCAAHCTSCLPESCTACADGFVLAGGECSRATCDGPYAPDLGVCLSALVASTTERKSRAWAAGVGAGVGVTGALALAVALYIRRERRRTRAATAAFARQMDEQGVRARLARLFGYNAPRGARLRELVLRPRAARPREQDQTPRAKISVLHEQWMSPPPPYAPPTRPASPDFVDIPLEPLSLPPPPRASPGRIRIPDLNSTVRAGFADAVPLSPEAVRELGELWPHLGRRYSHSNV</sequence>
<gene>
    <name evidence="5" type="ORF">CC85DRAFT_313225</name>
</gene>
<keyword evidence="2" id="KW-0812">Transmembrane</keyword>
<evidence type="ECO:0000259" key="4">
    <source>
        <dbReference type="PROSITE" id="PS50026"/>
    </source>
</evidence>
<evidence type="ECO:0000256" key="1">
    <source>
        <dbReference type="PROSITE-ProRule" id="PRU00076"/>
    </source>
</evidence>
<dbReference type="PANTHER" id="PTHR15332">
    <property type="entry name" value="PROPROTEIN CONVERTASE SUBTILISIN_KEXIN TYPE 5-LIKE"/>
    <property type="match status" value="1"/>
</dbReference>
<dbReference type="Gene3D" id="2.10.220.10">
    <property type="entry name" value="Hormone Receptor, Insulin-like Growth Factor Receptor 1, Chain A, domain 2"/>
    <property type="match status" value="3"/>
</dbReference>
<proteinExistence type="predicted"/>
<dbReference type="EMBL" id="KQ087232">
    <property type="protein sequence ID" value="KLT40583.1"/>
    <property type="molecule type" value="Genomic_DNA"/>
</dbReference>
<dbReference type="Proteomes" id="UP000053611">
    <property type="component" value="Unassembled WGS sequence"/>
</dbReference>
<reference evidence="5 6" key="1">
    <citation type="submission" date="2015-03" db="EMBL/GenBank/DDBJ databases">
        <title>Genomics and transcriptomics of the oil-accumulating basidiomycete yeast T. oleaginosus allow insights into substrate utilization and the diverse evolutionary trajectories of mating systems in fungi.</title>
        <authorList>
            <consortium name="DOE Joint Genome Institute"/>
            <person name="Kourist R."/>
            <person name="Kracht O."/>
            <person name="Bracharz F."/>
            <person name="Lipzen A."/>
            <person name="Nolan M."/>
            <person name="Ohm R."/>
            <person name="Grigoriev I."/>
            <person name="Sun S."/>
            <person name="Heitman J."/>
            <person name="Bruck T."/>
            <person name="Nowrousian M."/>
        </authorList>
    </citation>
    <scope>NUCLEOTIDE SEQUENCE [LARGE SCALE GENOMIC DNA]</scope>
    <source>
        <strain evidence="5 6">IBC0246</strain>
    </source>
</reference>
<protein>
    <submittedName>
        <fullName evidence="5">Growth factor receptor domain-containing protein</fullName>
    </submittedName>
</protein>